<evidence type="ECO:0000256" key="2">
    <source>
        <dbReference type="SAM" id="MobiDB-lite"/>
    </source>
</evidence>
<comment type="caution">
    <text evidence="4">The sequence shown here is derived from an EMBL/GenBank/DDBJ whole genome shotgun (WGS) entry which is preliminary data.</text>
</comment>
<evidence type="ECO:0000313" key="5">
    <source>
        <dbReference type="Proteomes" id="UP000037460"/>
    </source>
</evidence>
<dbReference type="InterPro" id="IPR001406">
    <property type="entry name" value="PsdUridine_synth_TruA"/>
</dbReference>
<protein>
    <recommendedName>
        <fullName evidence="3">RRM domain-containing protein</fullName>
    </recommendedName>
</protein>
<feature type="region of interest" description="Disordered" evidence="2">
    <location>
        <begin position="127"/>
        <end position="156"/>
    </location>
</feature>
<keyword evidence="5" id="KW-1185">Reference proteome</keyword>
<sequence length="346" mass="37783">MRVAERRIERTGRAPDTTPDSLQARVWLSGLAEETSEEGVAALLASVELEALGPPVPQSAGFCEIQFASAEAAARAVVVLDGKEWRGRALGAMAAAEALGKLGVHHRVKATLKRLTDGEVSEAAAQMENLTEPRSEVEGRGEGGEGRGEGGEGGEGFVRASRTIKRRPRSFHNFCSEKARLRGAHADARHLQLVLDHCGSSIQDDLRNPKLHLAGQPCAPVEVWEDWAQGDWLVVSFSAREFAPQQVRRMVGALVAVVSGRAEIEYIDRCFSDAEVLTPLAPAEPMWLERIQLSPRAQQAWVAAPCLQVDVLQCQIARLEIERDVRQLGMAALRRFAEELDAQDFS</sequence>
<dbReference type="EMBL" id="JWZX01000291">
    <property type="protein sequence ID" value="KOO53300.1"/>
    <property type="molecule type" value="Genomic_DNA"/>
</dbReference>
<evidence type="ECO:0000259" key="3">
    <source>
        <dbReference type="PROSITE" id="PS50102"/>
    </source>
</evidence>
<proteinExistence type="predicted"/>
<feature type="region of interest" description="Disordered" evidence="2">
    <location>
        <begin position="1"/>
        <end position="20"/>
    </location>
</feature>
<name>A0A0M0LQF5_9EUKA</name>
<dbReference type="PANTHER" id="PTHR11142:SF0">
    <property type="entry name" value="TRNA PSEUDOURIDINE SYNTHASE-LIKE 1"/>
    <property type="match status" value="1"/>
</dbReference>
<gene>
    <name evidence="4" type="ORF">Ctob_015334</name>
</gene>
<dbReference type="GO" id="GO:0031119">
    <property type="term" value="P:tRNA pseudouridine synthesis"/>
    <property type="evidence" value="ECO:0007669"/>
    <property type="project" value="TreeGrafter"/>
</dbReference>
<dbReference type="AlphaFoldDB" id="A0A0M0LQF5"/>
<accession>A0A0M0LQF5</accession>
<dbReference type="OrthoDB" id="271910at2759"/>
<feature type="compositionally biased region" description="Basic and acidic residues" evidence="2">
    <location>
        <begin position="131"/>
        <end position="150"/>
    </location>
</feature>
<dbReference type="InterPro" id="IPR012677">
    <property type="entry name" value="Nucleotide-bd_a/b_plait_sf"/>
</dbReference>
<dbReference type="Proteomes" id="UP000037460">
    <property type="component" value="Unassembled WGS sequence"/>
</dbReference>
<evidence type="ECO:0000313" key="4">
    <source>
        <dbReference type="EMBL" id="KOO53300.1"/>
    </source>
</evidence>
<dbReference type="InterPro" id="IPR020095">
    <property type="entry name" value="PsdUridine_synth_TruA_C"/>
</dbReference>
<dbReference type="PROSITE" id="PS50102">
    <property type="entry name" value="RRM"/>
    <property type="match status" value="1"/>
</dbReference>
<dbReference type="InterPro" id="IPR020103">
    <property type="entry name" value="PsdUridine_synth_cat_dom_sf"/>
</dbReference>
<feature type="compositionally biased region" description="Basic and acidic residues" evidence="2">
    <location>
        <begin position="1"/>
        <end position="13"/>
    </location>
</feature>
<dbReference type="SUPFAM" id="SSF55120">
    <property type="entry name" value="Pseudouridine synthase"/>
    <property type="match status" value="1"/>
</dbReference>
<dbReference type="Gene3D" id="3.30.70.660">
    <property type="entry name" value="Pseudouridine synthase I, catalytic domain, C-terminal subdomain"/>
    <property type="match status" value="1"/>
</dbReference>
<dbReference type="GO" id="GO:0009982">
    <property type="term" value="F:pseudouridine synthase activity"/>
    <property type="evidence" value="ECO:0007669"/>
    <property type="project" value="InterPro"/>
</dbReference>
<dbReference type="InterPro" id="IPR035979">
    <property type="entry name" value="RBD_domain_sf"/>
</dbReference>
<feature type="domain" description="RRM" evidence="3">
    <location>
        <begin position="24"/>
        <end position="97"/>
    </location>
</feature>
<organism evidence="4 5">
    <name type="scientific">Chrysochromulina tobinii</name>
    <dbReference type="NCBI Taxonomy" id="1460289"/>
    <lineage>
        <taxon>Eukaryota</taxon>
        <taxon>Haptista</taxon>
        <taxon>Haptophyta</taxon>
        <taxon>Prymnesiophyceae</taxon>
        <taxon>Prymnesiales</taxon>
        <taxon>Chrysochromulinaceae</taxon>
        <taxon>Chrysochromulina</taxon>
    </lineage>
</organism>
<dbReference type="GO" id="GO:0003723">
    <property type="term" value="F:RNA binding"/>
    <property type="evidence" value="ECO:0007669"/>
    <property type="project" value="UniProtKB-UniRule"/>
</dbReference>
<dbReference type="Gene3D" id="3.30.70.330">
    <property type="match status" value="1"/>
</dbReference>
<dbReference type="SUPFAM" id="SSF54928">
    <property type="entry name" value="RNA-binding domain, RBD"/>
    <property type="match status" value="1"/>
</dbReference>
<dbReference type="InterPro" id="IPR000504">
    <property type="entry name" value="RRM_dom"/>
</dbReference>
<evidence type="ECO:0000256" key="1">
    <source>
        <dbReference type="PROSITE-ProRule" id="PRU00176"/>
    </source>
</evidence>
<keyword evidence="1" id="KW-0694">RNA-binding</keyword>
<reference evidence="5" key="1">
    <citation type="journal article" date="2015" name="PLoS Genet.">
        <title>Genome Sequence and Transcriptome Analyses of Chrysochromulina tobin: Metabolic Tools for Enhanced Algal Fitness in the Prominent Order Prymnesiales (Haptophyceae).</title>
        <authorList>
            <person name="Hovde B.T."/>
            <person name="Deodato C.R."/>
            <person name="Hunsperger H.M."/>
            <person name="Ryken S.A."/>
            <person name="Yost W."/>
            <person name="Jha R.K."/>
            <person name="Patterson J."/>
            <person name="Monnat R.J. Jr."/>
            <person name="Barlow S.B."/>
            <person name="Starkenburg S.R."/>
            <person name="Cattolico R.A."/>
        </authorList>
    </citation>
    <scope>NUCLEOTIDE SEQUENCE</scope>
    <source>
        <strain evidence="5">CCMP291</strain>
    </source>
</reference>
<dbReference type="PANTHER" id="PTHR11142">
    <property type="entry name" value="PSEUDOURIDYLATE SYNTHASE"/>
    <property type="match status" value="1"/>
</dbReference>